<dbReference type="EMBL" id="FZQP02000060">
    <property type="protein sequence ID" value="VVC86995.1"/>
    <property type="molecule type" value="Genomic_DNA"/>
</dbReference>
<name>A0A5E4PPJ3_9NEOP</name>
<keyword evidence="2" id="KW-1185">Reference proteome</keyword>
<evidence type="ECO:0000313" key="2">
    <source>
        <dbReference type="Proteomes" id="UP000324832"/>
    </source>
</evidence>
<reference evidence="1 2" key="1">
    <citation type="submission" date="2017-07" db="EMBL/GenBank/DDBJ databases">
        <authorList>
            <person name="Talla V."/>
            <person name="Backstrom N."/>
        </authorList>
    </citation>
    <scope>NUCLEOTIDE SEQUENCE [LARGE SCALE GENOMIC DNA]</scope>
</reference>
<evidence type="ECO:0000313" key="1">
    <source>
        <dbReference type="EMBL" id="VVC86995.1"/>
    </source>
</evidence>
<accession>A0A5E4PPJ3</accession>
<dbReference type="Proteomes" id="UP000324832">
    <property type="component" value="Unassembled WGS sequence"/>
</dbReference>
<protein>
    <submittedName>
        <fullName evidence="1">Uncharacterized protein</fullName>
    </submittedName>
</protein>
<proteinExistence type="predicted"/>
<sequence length="75" mass="8937">MDSLFVVYDPAFMALVWPKIKNGVHLSLDRYCWGEISVFFKDFLDGRAWAYKSKILRMNLERKMRRGESFTVEII</sequence>
<organism evidence="1 2">
    <name type="scientific">Leptidea sinapis</name>
    <dbReference type="NCBI Taxonomy" id="189913"/>
    <lineage>
        <taxon>Eukaryota</taxon>
        <taxon>Metazoa</taxon>
        <taxon>Ecdysozoa</taxon>
        <taxon>Arthropoda</taxon>
        <taxon>Hexapoda</taxon>
        <taxon>Insecta</taxon>
        <taxon>Pterygota</taxon>
        <taxon>Neoptera</taxon>
        <taxon>Endopterygota</taxon>
        <taxon>Lepidoptera</taxon>
        <taxon>Glossata</taxon>
        <taxon>Ditrysia</taxon>
        <taxon>Papilionoidea</taxon>
        <taxon>Pieridae</taxon>
        <taxon>Dismorphiinae</taxon>
        <taxon>Leptidea</taxon>
    </lineage>
</organism>
<dbReference type="AlphaFoldDB" id="A0A5E4PPJ3"/>
<gene>
    <name evidence="1" type="ORF">LSINAPIS_LOCUS717</name>
</gene>